<keyword evidence="4" id="KW-1185">Reference proteome</keyword>
<feature type="region of interest" description="Disordered" evidence="1">
    <location>
        <begin position="432"/>
        <end position="451"/>
    </location>
</feature>
<sequence>PEAGVEPDGRLPEVVKWDTRVAVQGGAVPGSYLSGMEPVPNGLQWDIHLVAGRQTTMMVRGQQALLCSALDLPMDRLIVDGHPSGALSMARLIVTQGRPLAQQFDHPGPDAVYNPETGYAGVGMHADDQMAEWALFVPGWGLAGGVIVGGVGSGKSTLMKNIATIAKSLGYLSVWACCPVGGQSFPALLANVDWPAYDIAAAMRQLRAMVRVIEVRGALNNVLGRELHVPTPDSPGILCFIDEFHKLTSKTNPDFKEANQLLEIIAREGRKACVALIVADQTVNLQQTFANNDVTRSNLWIKNLGVLRVSSEVEKGMIPGLEGVDPSELPERFPDGSPTSGLGYLRGQRTAPFRGWFTPNADQMLAAAPVTELDTITAKTIGDDYLLRRELRTQAQVDQALTLIDLDPALLEVIAAENPALAAAIAADAAAGRPRHQHADEPATPSRVTSSGAVLSLAGDFGAAPSLRLPDDPAPATPATPTTQTGPAGRQVSGPAQRVLELIGSGITGTGDLQAAYGCGETRMRDLLNELETLGAVVRVKKGVWALAGAAAPAGPVLRSDRQLLAHAADLIVSSQFGSTAMLQRKLRAGFAEASTLIDDLHALGALGPSTDSSAARDVLIRPDELPDLLERIHGGRQAA</sequence>
<organism evidence="3 4">
    <name type="scientific">Actinoplanes subglobosus</name>
    <dbReference type="NCBI Taxonomy" id="1547892"/>
    <lineage>
        <taxon>Bacteria</taxon>
        <taxon>Bacillati</taxon>
        <taxon>Actinomycetota</taxon>
        <taxon>Actinomycetes</taxon>
        <taxon>Micromonosporales</taxon>
        <taxon>Micromonosporaceae</taxon>
        <taxon>Actinoplanes</taxon>
    </lineage>
</organism>
<feature type="non-terminal residue" evidence="3">
    <location>
        <position position="1"/>
    </location>
</feature>
<dbReference type="SUPFAM" id="SSF46785">
    <property type="entry name" value="Winged helix' DNA-binding domain"/>
    <property type="match status" value="1"/>
</dbReference>
<comment type="caution">
    <text evidence="3">The sequence shown here is derived from an EMBL/GenBank/DDBJ whole genome shotgun (WGS) entry which is preliminary data.</text>
</comment>
<gene>
    <name evidence="3" type="ORF">ACFO0C_17650</name>
</gene>
<dbReference type="SUPFAM" id="SSF52540">
    <property type="entry name" value="P-loop containing nucleoside triphosphate hydrolases"/>
    <property type="match status" value="1"/>
</dbReference>
<dbReference type="InterPro" id="IPR027417">
    <property type="entry name" value="P-loop_NTPase"/>
</dbReference>
<dbReference type="RefSeq" id="WP_378067739.1">
    <property type="nucleotide sequence ID" value="NZ_JBHSBL010000016.1"/>
</dbReference>
<dbReference type="InterPro" id="IPR036388">
    <property type="entry name" value="WH-like_DNA-bd_sf"/>
</dbReference>
<dbReference type="Proteomes" id="UP001595867">
    <property type="component" value="Unassembled WGS sequence"/>
</dbReference>
<dbReference type="Gene3D" id="3.40.50.300">
    <property type="entry name" value="P-loop containing nucleotide triphosphate hydrolases"/>
    <property type="match status" value="1"/>
</dbReference>
<proteinExistence type="predicted"/>
<accession>A0ABV8ISY2</accession>
<reference evidence="4" key="1">
    <citation type="journal article" date="2019" name="Int. J. Syst. Evol. Microbiol.">
        <title>The Global Catalogue of Microorganisms (GCM) 10K type strain sequencing project: providing services to taxonomists for standard genome sequencing and annotation.</title>
        <authorList>
            <consortium name="The Broad Institute Genomics Platform"/>
            <consortium name="The Broad Institute Genome Sequencing Center for Infectious Disease"/>
            <person name="Wu L."/>
            <person name="Ma J."/>
        </authorList>
    </citation>
    <scope>NUCLEOTIDE SEQUENCE [LARGE SCALE GENOMIC DNA]</scope>
    <source>
        <strain evidence="4">TBRC 5832</strain>
    </source>
</reference>
<evidence type="ECO:0000259" key="2">
    <source>
        <dbReference type="SMART" id="SM00843"/>
    </source>
</evidence>
<evidence type="ECO:0000313" key="4">
    <source>
        <dbReference type="Proteomes" id="UP001595867"/>
    </source>
</evidence>
<name>A0ABV8ISY2_9ACTN</name>
<dbReference type="SMART" id="SM00843">
    <property type="entry name" value="Ftsk_gamma"/>
    <property type="match status" value="1"/>
</dbReference>
<dbReference type="Gene3D" id="1.10.10.10">
    <property type="entry name" value="Winged helix-like DNA-binding domain superfamily/Winged helix DNA-binding domain"/>
    <property type="match status" value="1"/>
</dbReference>
<protein>
    <submittedName>
        <fullName evidence="3">DNA translocase FtsK</fullName>
    </submittedName>
</protein>
<feature type="domain" description="FtsK gamma" evidence="2">
    <location>
        <begin position="558"/>
        <end position="624"/>
    </location>
</feature>
<feature type="compositionally biased region" description="Low complexity" evidence="1">
    <location>
        <begin position="479"/>
        <end position="491"/>
    </location>
</feature>
<evidence type="ECO:0000313" key="3">
    <source>
        <dbReference type="EMBL" id="MFC4066766.1"/>
    </source>
</evidence>
<evidence type="ECO:0000256" key="1">
    <source>
        <dbReference type="SAM" id="MobiDB-lite"/>
    </source>
</evidence>
<dbReference type="InterPro" id="IPR018541">
    <property type="entry name" value="Ftsk_gamma"/>
</dbReference>
<dbReference type="EMBL" id="JBHSBL010000016">
    <property type="protein sequence ID" value="MFC4066766.1"/>
    <property type="molecule type" value="Genomic_DNA"/>
</dbReference>
<dbReference type="InterPro" id="IPR036390">
    <property type="entry name" value="WH_DNA-bd_sf"/>
</dbReference>
<dbReference type="Pfam" id="PF09397">
    <property type="entry name" value="FtsK_gamma"/>
    <property type="match status" value="1"/>
</dbReference>
<feature type="region of interest" description="Disordered" evidence="1">
    <location>
        <begin position="466"/>
        <end position="493"/>
    </location>
</feature>